<proteinExistence type="predicted"/>
<accession>A0A2N0Z5G7</accession>
<evidence type="ECO:0000313" key="3">
    <source>
        <dbReference type="Proteomes" id="UP000233375"/>
    </source>
</evidence>
<dbReference type="InterPro" id="IPR036237">
    <property type="entry name" value="Xyl_isomerase-like_sf"/>
</dbReference>
<comment type="caution">
    <text evidence="2">The sequence shown here is derived from an EMBL/GenBank/DDBJ whole genome shotgun (WGS) entry which is preliminary data.</text>
</comment>
<keyword evidence="3" id="KW-1185">Reference proteome</keyword>
<dbReference type="Gene3D" id="3.20.20.150">
    <property type="entry name" value="Divalent-metal-dependent TIM barrel enzymes"/>
    <property type="match status" value="1"/>
</dbReference>
<reference evidence="2 3" key="1">
    <citation type="journal article" date="2003" name="Int. J. Syst. Evol. Microbiol.">
        <title>Bacillus nealsonii sp. nov., isolated from a spacecraft-assembly facility, whose spores are gamma-radiation resistant.</title>
        <authorList>
            <person name="Venkateswaran K."/>
            <person name="Kempf M."/>
            <person name="Chen F."/>
            <person name="Satomi M."/>
            <person name="Nicholson W."/>
            <person name="Kern R."/>
        </authorList>
    </citation>
    <scope>NUCLEOTIDE SEQUENCE [LARGE SCALE GENOMIC DNA]</scope>
    <source>
        <strain evidence="2 3">FO-92</strain>
    </source>
</reference>
<sequence length="276" mass="30747">MNRDFGLCLWTFGDISFEEKCKTAKDIGVDGVEIQGDLTQNPTDIAALLSACNLKILSVTPGNVDISSTDENVRGKAVQYFLDLLSWAEEAGAKRICLHGDVGKTVGCGDLEKDWQLLVESTKVVMDKADFLNIEVVYEVLNRYENHQIVTNQEALALIEEVGSPNLLVLLDSYHMNIEESDPMKALRTAGNKLGVYHVGDSNRQAIGNGHANIKEQVETLHEINYKGPIIMEMTAEGPNPFTPIKGENYLQVITEYYKKSLETLKLWDNVKIEVK</sequence>
<gene>
    <name evidence="2" type="ORF">CWS01_05655</name>
</gene>
<dbReference type="OrthoDB" id="9814946at2"/>
<feature type="domain" description="Xylose isomerase-like TIM barrel" evidence="1">
    <location>
        <begin position="22"/>
        <end position="240"/>
    </location>
</feature>
<dbReference type="InterPro" id="IPR050312">
    <property type="entry name" value="IolE/XylAMocC-like"/>
</dbReference>
<name>A0A2N0Z5G7_9BACI</name>
<dbReference type="Pfam" id="PF01261">
    <property type="entry name" value="AP_endonuc_2"/>
    <property type="match status" value="1"/>
</dbReference>
<dbReference type="RefSeq" id="WP_101176200.1">
    <property type="nucleotide sequence ID" value="NZ_PISE01000011.1"/>
</dbReference>
<dbReference type="InterPro" id="IPR013022">
    <property type="entry name" value="Xyl_isomerase-like_TIM-brl"/>
</dbReference>
<evidence type="ECO:0000313" key="2">
    <source>
        <dbReference type="EMBL" id="PKG24734.1"/>
    </source>
</evidence>
<organism evidence="2 3">
    <name type="scientific">Niallia nealsonii</name>
    <dbReference type="NCBI Taxonomy" id="115979"/>
    <lineage>
        <taxon>Bacteria</taxon>
        <taxon>Bacillati</taxon>
        <taxon>Bacillota</taxon>
        <taxon>Bacilli</taxon>
        <taxon>Bacillales</taxon>
        <taxon>Bacillaceae</taxon>
        <taxon>Niallia</taxon>
    </lineage>
</organism>
<dbReference type="PANTHER" id="PTHR12110">
    <property type="entry name" value="HYDROXYPYRUVATE ISOMERASE"/>
    <property type="match status" value="1"/>
</dbReference>
<dbReference type="Proteomes" id="UP000233375">
    <property type="component" value="Unassembled WGS sequence"/>
</dbReference>
<dbReference type="SUPFAM" id="SSF51658">
    <property type="entry name" value="Xylose isomerase-like"/>
    <property type="match status" value="1"/>
</dbReference>
<evidence type="ECO:0000259" key="1">
    <source>
        <dbReference type="Pfam" id="PF01261"/>
    </source>
</evidence>
<dbReference type="GO" id="GO:0016853">
    <property type="term" value="F:isomerase activity"/>
    <property type="evidence" value="ECO:0007669"/>
    <property type="project" value="UniProtKB-KW"/>
</dbReference>
<dbReference type="EMBL" id="PISE01000011">
    <property type="protein sequence ID" value="PKG24734.1"/>
    <property type="molecule type" value="Genomic_DNA"/>
</dbReference>
<keyword evidence="2" id="KW-0413">Isomerase</keyword>
<dbReference type="AlphaFoldDB" id="A0A2N0Z5G7"/>
<protein>
    <submittedName>
        <fullName evidence="2">Sugar phosphate isomerase/epimerase</fullName>
    </submittedName>
</protein>